<dbReference type="PANTHER" id="PTHR19271:SF16">
    <property type="entry name" value="CYTOCHROME B"/>
    <property type="match status" value="1"/>
</dbReference>
<dbReference type="Gene3D" id="1.20.810.10">
    <property type="entry name" value="Cytochrome Bc1 Complex, Chain C"/>
    <property type="match status" value="1"/>
</dbReference>
<dbReference type="SUPFAM" id="SSF81342">
    <property type="entry name" value="Transmembrane di-heme cytochromes"/>
    <property type="match status" value="1"/>
</dbReference>
<reference evidence="3 4" key="1">
    <citation type="submission" date="2019-02" db="EMBL/GenBank/DDBJ databases">
        <title>Deep-cultivation of Planctomycetes and their phenomic and genomic characterization uncovers novel biology.</title>
        <authorList>
            <person name="Wiegand S."/>
            <person name="Jogler M."/>
            <person name="Boedeker C."/>
            <person name="Pinto D."/>
            <person name="Vollmers J."/>
            <person name="Rivas-Marin E."/>
            <person name="Kohn T."/>
            <person name="Peeters S.H."/>
            <person name="Heuer A."/>
            <person name="Rast P."/>
            <person name="Oberbeckmann S."/>
            <person name="Bunk B."/>
            <person name="Jeske O."/>
            <person name="Meyerdierks A."/>
            <person name="Storesund J.E."/>
            <person name="Kallscheuer N."/>
            <person name="Luecker S."/>
            <person name="Lage O.M."/>
            <person name="Pohl T."/>
            <person name="Merkel B.J."/>
            <person name="Hornburger P."/>
            <person name="Mueller R.-W."/>
            <person name="Bruemmer F."/>
            <person name="Labrenz M."/>
            <person name="Spormann A.M."/>
            <person name="Op den Camp H."/>
            <person name="Overmann J."/>
            <person name="Amann R."/>
            <person name="Jetten M.S.M."/>
            <person name="Mascher T."/>
            <person name="Medema M.H."/>
            <person name="Devos D.P."/>
            <person name="Kaster A.-K."/>
            <person name="Ovreas L."/>
            <person name="Rohde M."/>
            <person name="Galperin M.Y."/>
            <person name="Jogler C."/>
        </authorList>
    </citation>
    <scope>NUCLEOTIDE SEQUENCE [LARGE SCALE GENOMIC DNA]</scope>
    <source>
        <strain evidence="3 4">I41</strain>
    </source>
</reference>
<feature type="transmembrane region" description="Helical" evidence="1">
    <location>
        <begin position="158"/>
        <end position="178"/>
    </location>
</feature>
<gene>
    <name evidence="3" type="primary">petB_2</name>
    <name evidence="3" type="ORF">I41_42350</name>
</gene>
<dbReference type="InterPro" id="IPR027387">
    <property type="entry name" value="Cytb/b6-like_sf"/>
</dbReference>
<evidence type="ECO:0000313" key="4">
    <source>
        <dbReference type="Proteomes" id="UP000317909"/>
    </source>
</evidence>
<dbReference type="AlphaFoldDB" id="A0A517U326"/>
<evidence type="ECO:0000259" key="2">
    <source>
        <dbReference type="PROSITE" id="PS51002"/>
    </source>
</evidence>
<dbReference type="GO" id="GO:0016491">
    <property type="term" value="F:oxidoreductase activity"/>
    <property type="evidence" value="ECO:0007669"/>
    <property type="project" value="InterPro"/>
</dbReference>
<dbReference type="KEGG" id="llh:I41_42350"/>
<feature type="transmembrane region" description="Helical" evidence="1">
    <location>
        <begin position="128"/>
        <end position="146"/>
    </location>
</feature>
<dbReference type="PANTHER" id="PTHR19271">
    <property type="entry name" value="CYTOCHROME B"/>
    <property type="match status" value="1"/>
</dbReference>
<keyword evidence="1" id="KW-1133">Transmembrane helix</keyword>
<organism evidence="3 4">
    <name type="scientific">Lacipirellula limnantheis</name>
    <dbReference type="NCBI Taxonomy" id="2528024"/>
    <lineage>
        <taxon>Bacteria</taxon>
        <taxon>Pseudomonadati</taxon>
        <taxon>Planctomycetota</taxon>
        <taxon>Planctomycetia</taxon>
        <taxon>Pirellulales</taxon>
        <taxon>Lacipirellulaceae</taxon>
        <taxon>Lacipirellula</taxon>
    </lineage>
</organism>
<keyword evidence="1" id="KW-0812">Transmembrane</keyword>
<dbReference type="Pfam" id="PF00033">
    <property type="entry name" value="Cytochrome_B"/>
    <property type="match status" value="1"/>
</dbReference>
<name>A0A517U326_9BACT</name>
<keyword evidence="4" id="KW-1185">Reference proteome</keyword>
<dbReference type="InterPro" id="IPR005797">
    <property type="entry name" value="Cyt_b/b6_N"/>
</dbReference>
<feature type="transmembrane region" description="Helical" evidence="1">
    <location>
        <begin position="243"/>
        <end position="264"/>
    </location>
</feature>
<evidence type="ECO:0000256" key="1">
    <source>
        <dbReference type="SAM" id="Phobius"/>
    </source>
</evidence>
<dbReference type="GO" id="GO:0022904">
    <property type="term" value="P:respiratory electron transport chain"/>
    <property type="evidence" value="ECO:0007669"/>
    <property type="project" value="InterPro"/>
</dbReference>
<dbReference type="Proteomes" id="UP000317909">
    <property type="component" value="Chromosome"/>
</dbReference>
<feature type="domain" description="Cytochrome b/b6 N-terminal region profile" evidence="2">
    <location>
        <begin position="38"/>
        <end position="275"/>
    </location>
</feature>
<dbReference type="PROSITE" id="PS51002">
    <property type="entry name" value="CYTB_NTER"/>
    <property type="match status" value="1"/>
</dbReference>
<keyword evidence="1" id="KW-0472">Membrane</keyword>
<feature type="transmembrane region" description="Helical" evidence="1">
    <location>
        <begin position="73"/>
        <end position="99"/>
    </location>
</feature>
<sequence>MMSPRWGLGWRDFNSQLADMPLSDTIRESQIWKSIFRHPMPVDRRNRIVVMLTNFFLHLHPVSIKKQGIALSYTWCMGGVTFFLFLVETVTGVLLMFYYRPTVEWAYTDIQALRDVTSLGLLREIHRWGAHAMVITVWLHMYRVFLTGSYKPPREFNWVVGVILLLLTLLLSFTGYLLPWDQLAVWAITVGSNMARATPVLGHEGPLQQLLSVGGVDMITNASDARFALLGAREVGEETLNRFYILHCIAIPLGVALLLAIHFWRVRKDGGISGPL</sequence>
<dbReference type="RefSeq" id="WP_246133710.1">
    <property type="nucleotide sequence ID" value="NZ_CP036339.1"/>
</dbReference>
<dbReference type="InterPro" id="IPR016174">
    <property type="entry name" value="Di-haem_cyt_TM"/>
</dbReference>
<dbReference type="GO" id="GO:0016020">
    <property type="term" value="C:membrane"/>
    <property type="evidence" value="ECO:0007669"/>
    <property type="project" value="InterPro"/>
</dbReference>
<protein>
    <submittedName>
        <fullName evidence="3">Cytochrome b6</fullName>
    </submittedName>
</protein>
<proteinExistence type="predicted"/>
<dbReference type="GO" id="GO:0009055">
    <property type="term" value="F:electron transfer activity"/>
    <property type="evidence" value="ECO:0007669"/>
    <property type="project" value="InterPro"/>
</dbReference>
<dbReference type="EMBL" id="CP036339">
    <property type="protein sequence ID" value="QDT75027.1"/>
    <property type="molecule type" value="Genomic_DNA"/>
</dbReference>
<accession>A0A517U326</accession>
<evidence type="ECO:0000313" key="3">
    <source>
        <dbReference type="EMBL" id="QDT75027.1"/>
    </source>
</evidence>